<keyword evidence="3" id="KW-1185">Reference proteome</keyword>
<dbReference type="Pfam" id="PF13224">
    <property type="entry name" value="DUF4032"/>
    <property type="match status" value="1"/>
</dbReference>
<reference evidence="2 3" key="1">
    <citation type="submission" date="2020-07" db="EMBL/GenBank/DDBJ databases">
        <title>Sequencing the genomes of 1000 actinobacteria strains.</title>
        <authorList>
            <person name="Klenk H.-P."/>
        </authorList>
    </citation>
    <scope>NUCLEOTIDE SEQUENCE [LARGE SCALE GENOMIC DNA]</scope>
    <source>
        <strain evidence="2 3">DSM 104001</strain>
    </source>
</reference>
<dbReference type="EMBL" id="JACBZT010000001">
    <property type="protein sequence ID" value="NYJ07762.1"/>
    <property type="molecule type" value="Genomic_DNA"/>
</dbReference>
<name>A0A853CML9_9ACTN</name>
<evidence type="ECO:0000313" key="3">
    <source>
        <dbReference type="Proteomes" id="UP000541969"/>
    </source>
</evidence>
<dbReference type="AlphaFoldDB" id="A0A853CML9"/>
<accession>A0A853CML9</accession>
<evidence type="ECO:0000259" key="1">
    <source>
        <dbReference type="Pfam" id="PF13224"/>
    </source>
</evidence>
<proteinExistence type="predicted"/>
<dbReference type="Pfam" id="PF06293">
    <property type="entry name" value="Kdo"/>
    <property type="match status" value="1"/>
</dbReference>
<evidence type="ECO:0000313" key="2">
    <source>
        <dbReference type="EMBL" id="NYJ07762.1"/>
    </source>
</evidence>
<keyword evidence="2" id="KW-0808">Transferase</keyword>
<feature type="domain" description="DUF4032" evidence="1">
    <location>
        <begin position="227"/>
        <end position="393"/>
    </location>
</feature>
<organism evidence="2 3">
    <name type="scientific">Petropleomorpha daqingensis</name>
    <dbReference type="NCBI Taxonomy" id="2026353"/>
    <lineage>
        <taxon>Bacteria</taxon>
        <taxon>Bacillati</taxon>
        <taxon>Actinomycetota</taxon>
        <taxon>Actinomycetes</taxon>
        <taxon>Geodermatophilales</taxon>
        <taxon>Geodermatophilaceae</taxon>
        <taxon>Petropleomorpha</taxon>
    </lineage>
</organism>
<gene>
    <name evidence="2" type="ORF">GGQ55_004040</name>
</gene>
<dbReference type="GO" id="GO:0016740">
    <property type="term" value="F:transferase activity"/>
    <property type="evidence" value="ECO:0007669"/>
    <property type="project" value="UniProtKB-KW"/>
</dbReference>
<dbReference type="SUPFAM" id="SSF56112">
    <property type="entry name" value="Protein kinase-like (PK-like)"/>
    <property type="match status" value="1"/>
</dbReference>
<dbReference type="InterPro" id="IPR025111">
    <property type="entry name" value="DUF4032"/>
</dbReference>
<comment type="caution">
    <text evidence="2">The sequence shown here is derived from an EMBL/GenBank/DDBJ whole genome shotgun (WGS) entry which is preliminary data.</text>
</comment>
<protein>
    <submittedName>
        <fullName evidence="2">tRNA A-37 threonylcarbamoyl transferase component Bud32</fullName>
    </submittedName>
</protein>
<dbReference type="RefSeq" id="WP_179719853.1">
    <property type="nucleotide sequence ID" value="NZ_JACBZT010000001.1"/>
</dbReference>
<dbReference type="InterPro" id="IPR011009">
    <property type="entry name" value="Kinase-like_dom_sf"/>
</dbReference>
<sequence>MHFVFSPPAEAAAGLLDLPWRQPLEQWTDDRLTEIPQRGLSRHVVRFVSEGGEVFALKEISERLARKEYALLRRLKDIGIPSVDVLGVVVDRPDDLDAILVTRFLEYSSSFRALFSSPRGANMSDRLMDAQVELLARLHLAGFWWGDCSLSNTLFRFDAGALTAYFVDAETAELHERLSDGQRAYDLELARERVAGELMDLAGGELLPPELDPIEVADELVDRYDHLWHELTDEEVMTREEQRFRIAERIRRLQELGFDVDEVELIDDPSGGSRLKLTTRVAEPGRHRRELLALTGLDVWENQARRLLADIASFRGWMEQVQGKRVPMHAAATRWLRDVYQPVMVMVPPELRTRLDEAEIFHEILEHRWFLSEAAGRDVGTTAAAEDYITNVLPNVPDDLLTPPAAALNPET</sequence>
<dbReference type="Proteomes" id="UP000541969">
    <property type="component" value="Unassembled WGS sequence"/>
</dbReference>